<organism evidence="9 10">
    <name type="scientific">Pseudochryseolinea flava</name>
    <dbReference type="NCBI Taxonomy" id="2059302"/>
    <lineage>
        <taxon>Bacteria</taxon>
        <taxon>Pseudomonadati</taxon>
        <taxon>Bacteroidota</taxon>
        <taxon>Cytophagia</taxon>
        <taxon>Cytophagales</taxon>
        <taxon>Fulvivirgaceae</taxon>
        <taxon>Pseudochryseolinea</taxon>
    </lineage>
</organism>
<dbReference type="RefSeq" id="WP_112745937.1">
    <property type="nucleotide sequence ID" value="NZ_QMFY01000002.1"/>
</dbReference>
<feature type="transmembrane region" description="Helical" evidence="6">
    <location>
        <begin position="364"/>
        <end position="390"/>
    </location>
</feature>
<keyword evidence="5 6" id="KW-0472">Membrane</keyword>
<evidence type="ECO:0008006" key="11">
    <source>
        <dbReference type="Google" id="ProtNLM"/>
    </source>
</evidence>
<feature type="transmembrane region" description="Helical" evidence="6">
    <location>
        <begin position="655"/>
        <end position="678"/>
    </location>
</feature>
<keyword evidence="3 6" id="KW-0812">Transmembrane</keyword>
<feature type="domain" description="MacB-like periplasmic core" evidence="8">
    <location>
        <begin position="429"/>
        <end position="614"/>
    </location>
</feature>
<evidence type="ECO:0000256" key="2">
    <source>
        <dbReference type="ARBA" id="ARBA00022475"/>
    </source>
</evidence>
<evidence type="ECO:0000256" key="6">
    <source>
        <dbReference type="SAM" id="Phobius"/>
    </source>
</evidence>
<gene>
    <name evidence="9" type="ORF">DQQ10_06085</name>
</gene>
<dbReference type="GO" id="GO:0022857">
    <property type="term" value="F:transmembrane transporter activity"/>
    <property type="evidence" value="ECO:0007669"/>
    <property type="project" value="TreeGrafter"/>
</dbReference>
<comment type="caution">
    <text evidence="9">The sequence shown here is derived from an EMBL/GenBank/DDBJ whole genome shotgun (WGS) entry which is preliminary data.</text>
</comment>
<reference evidence="9 10" key="1">
    <citation type="submission" date="2018-06" db="EMBL/GenBank/DDBJ databases">
        <title>Chryseolinea flavus sp. nov., a member of the phylum Bacteroidetes isolated from soil.</title>
        <authorList>
            <person name="Li Y."/>
            <person name="Wang J."/>
        </authorList>
    </citation>
    <scope>NUCLEOTIDE SEQUENCE [LARGE SCALE GENOMIC DNA]</scope>
    <source>
        <strain evidence="9 10">SDU1-6</strain>
    </source>
</reference>
<feature type="transmembrane region" description="Helical" evidence="6">
    <location>
        <begin position="699"/>
        <end position="726"/>
    </location>
</feature>
<keyword evidence="10" id="KW-1185">Reference proteome</keyword>
<sequence length="778" mass="87297">MFRSVLMLLLRKSVKHFSQTIFTVVSLTIGLTCIFLIFQWATDEFRFDRYNSETDRTYAILFNETIDDEIETSDETSVPLYDLLPENLASLEAITRIDNTQSLITYNNAQIQVRGMYADSGFIQVFKPMLLYGDTEKGFRNNRSVSITSTLASTLFESANEAIGKTVLIGATDYFTITSIFEPFPTNSSFHSYQIILPFHAIKRSDEEWHNYYVKLRDTHAVARTEAMINGILQKHNGSEQTKAMLFSQAKWHLYWNFENGIATGGRIVYVKTFIAAAIFILLMSIVNYVSTATAYATKRAREIGVRKVTGATRDTLTIQFMLESLAISFIAFLVSCIASQFILPYFNQITGSDLPSLLQTPTLLIAMFCIAMITGIIAGCYPAFLLASFNPISAMRGMQLFTGHRLRKALAIFQLSLAAILIFSVAVVHQQTSYLLEKDLGYDKQNVINIWLQPEYPVPFTAFKNELLKNPAIVSAGYGGASPMEINGSAEVDWSGRIPGTTTILNGSSADEDMLDVLHMEIIQGRNFSSDRVSDSSAFIITEGAAKLMQLKDPIGQKLTYSMFGNQQGTVIGIVKDFVNDDIHAPLSPVIFCYGTEENIYNLFVRYKDGTAGPALDHLKKTFNKFHPRIPLQYSFLDADFENQFYNEYFLRRLSAWCAMIAISIAVLGLLSLVTFNTRRRTKEIGIRKIHGASNHQMLFTLLLEFIRPACWAIVIALPFTLAIIERLRQGYTHEIPIPFLFLALVAVSIILLVGAIVSLQCIRTAAKNPIDTLKTD</sequence>
<keyword evidence="2" id="KW-1003">Cell membrane</keyword>
<dbReference type="Proteomes" id="UP000251889">
    <property type="component" value="Unassembled WGS sequence"/>
</dbReference>
<protein>
    <recommendedName>
        <fullName evidence="11">ABC transporter permease</fullName>
    </recommendedName>
</protein>
<dbReference type="OrthoDB" id="5933722at2"/>
<dbReference type="EMBL" id="QMFY01000002">
    <property type="protein sequence ID" value="RAW02114.1"/>
    <property type="molecule type" value="Genomic_DNA"/>
</dbReference>
<evidence type="ECO:0000256" key="3">
    <source>
        <dbReference type="ARBA" id="ARBA00022692"/>
    </source>
</evidence>
<dbReference type="PANTHER" id="PTHR30572:SF18">
    <property type="entry name" value="ABC-TYPE MACROLIDE FAMILY EXPORT SYSTEM PERMEASE COMPONENT 2"/>
    <property type="match status" value="1"/>
</dbReference>
<accession>A0A364Y7K2</accession>
<feature type="transmembrane region" description="Helical" evidence="6">
    <location>
        <begin position="274"/>
        <end position="298"/>
    </location>
</feature>
<evidence type="ECO:0000313" key="9">
    <source>
        <dbReference type="EMBL" id="RAW02114.1"/>
    </source>
</evidence>
<keyword evidence="4 6" id="KW-1133">Transmembrane helix</keyword>
<dbReference type="AlphaFoldDB" id="A0A364Y7K2"/>
<feature type="domain" description="MacB-like periplasmic core" evidence="8">
    <location>
        <begin position="20"/>
        <end position="230"/>
    </location>
</feature>
<dbReference type="GO" id="GO:0005886">
    <property type="term" value="C:plasma membrane"/>
    <property type="evidence" value="ECO:0007669"/>
    <property type="project" value="UniProtKB-SubCell"/>
</dbReference>
<evidence type="ECO:0000256" key="4">
    <source>
        <dbReference type="ARBA" id="ARBA00022989"/>
    </source>
</evidence>
<evidence type="ECO:0000259" key="7">
    <source>
        <dbReference type="Pfam" id="PF02687"/>
    </source>
</evidence>
<feature type="transmembrane region" description="Helical" evidence="6">
    <location>
        <begin position="738"/>
        <end position="761"/>
    </location>
</feature>
<name>A0A364Y7K2_9BACT</name>
<evidence type="ECO:0000259" key="8">
    <source>
        <dbReference type="Pfam" id="PF12704"/>
    </source>
</evidence>
<feature type="domain" description="ABC3 transporter permease C-terminal" evidence="7">
    <location>
        <begin position="276"/>
        <end position="392"/>
    </location>
</feature>
<feature type="transmembrane region" description="Helical" evidence="6">
    <location>
        <begin position="21"/>
        <end position="41"/>
    </location>
</feature>
<dbReference type="InterPro" id="IPR050250">
    <property type="entry name" value="Macrolide_Exporter_MacB"/>
</dbReference>
<dbReference type="Pfam" id="PF12704">
    <property type="entry name" value="MacB_PCD"/>
    <property type="match status" value="2"/>
</dbReference>
<evidence type="ECO:0000313" key="10">
    <source>
        <dbReference type="Proteomes" id="UP000251889"/>
    </source>
</evidence>
<comment type="subcellular location">
    <subcellularLocation>
        <location evidence="1">Cell membrane</location>
        <topology evidence="1">Multi-pass membrane protein</topology>
    </subcellularLocation>
</comment>
<dbReference type="Pfam" id="PF02687">
    <property type="entry name" value="FtsX"/>
    <property type="match status" value="2"/>
</dbReference>
<evidence type="ECO:0000256" key="1">
    <source>
        <dbReference type="ARBA" id="ARBA00004651"/>
    </source>
</evidence>
<dbReference type="PANTHER" id="PTHR30572">
    <property type="entry name" value="MEMBRANE COMPONENT OF TRANSPORTER-RELATED"/>
    <property type="match status" value="1"/>
</dbReference>
<feature type="transmembrane region" description="Helical" evidence="6">
    <location>
        <begin position="410"/>
        <end position="429"/>
    </location>
</feature>
<feature type="domain" description="ABC3 transporter permease C-terminal" evidence="7">
    <location>
        <begin position="661"/>
        <end position="763"/>
    </location>
</feature>
<dbReference type="InterPro" id="IPR025857">
    <property type="entry name" value="MacB_PCD"/>
</dbReference>
<dbReference type="InterPro" id="IPR003838">
    <property type="entry name" value="ABC3_permease_C"/>
</dbReference>
<feature type="transmembrane region" description="Helical" evidence="6">
    <location>
        <begin position="319"/>
        <end position="344"/>
    </location>
</feature>
<evidence type="ECO:0000256" key="5">
    <source>
        <dbReference type="ARBA" id="ARBA00023136"/>
    </source>
</evidence>
<proteinExistence type="predicted"/>